<reference evidence="2" key="1">
    <citation type="journal article" date="2023" name="Mol. Phylogenet. Evol.">
        <title>Genome-scale phylogeny and comparative genomics of the fungal order Sordariales.</title>
        <authorList>
            <person name="Hensen N."/>
            <person name="Bonometti L."/>
            <person name="Westerberg I."/>
            <person name="Brannstrom I.O."/>
            <person name="Guillou S."/>
            <person name="Cros-Aarteil S."/>
            <person name="Calhoun S."/>
            <person name="Haridas S."/>
            <person name="Kuo A."/>
            <person name="Mondo S."/>
            <person name="Pangilinan J."/>
            <person name="Riley R."/>
            <person name="LaButti K."/>
            <person name="Andreopoulos B."/>
            <person name="Lipzen A."/>
            <person name="Chen C."/>
            <person name="Yan M."/>
            <person name="Daum C."/>
            <person name="Ng V."/>
            <person name="Clum A."/>
            <person name="Steindorff A."/>
            <person name="Ohm R.A."/>
            <person name="Martin F."/>
            <person name="Silar P."/>
            <person name="Natvig D.O."/>
            <person name="Lalanne C."/>
            <person name="Gautier V."/>
            <person name="Ament-Velasquez S.L."/>
            <person name="Kruys A."/>
            <person name="Hutchinson M.I."/>
            <person name="Powell A.J."/>
            <person name="Barry K."/>
            <person name="Miller A.N."/>
            <person name="Grigoriev I.V."/>
            <person name="Debuchy R."/>
            <person name="Gladieux P."/>
            <person name="Hiltunen Thoren M."/>
            <person name="Johannesson H."/>
        </authorList>
    </citation>
    <scope>NUCLEOTIDE SEQUENCE</scope>
    <source>
        <strain evidence="2">CBS 118394</strain>
    </source>
</reference>
<gene>
    <name evidence="2" type="ORF">B0H66DRAFT_640695</name>
</gene>
<evidence type="ECO:0000313" key="2">
    <source>
        <dbReference type="EMBL" id="KAK3315710.1"/>
    </source>
</evidence>
<reference evidence="2" key="2">
    <citation type="submission" date="2023-06" db="EMBL/GenBank/DDBJ databases">
        <authorList>
            <consortium name="Lawrence Berkeley National Laboratory"/>
            <person name="Haridas S."/>
            <person name="Hensen N."/>
            <person name="Bonometti L."/>
            <person name="Westerberg I."/>
            <person name="Brannstrom I.O."/>
            <person name="Guillou S."/>
            <person name="Cros-Aarteil S."/>
            <person name="Calhoun S."/>
            <person name="Kuo A."/>
            <person name="Mondo S."/>
            <person name="Pangilinan J."/>
            <person name="Riley R."/>
            <person name="Labutti K."/>
            <person name="Andreopoulos B."/>
            <person name="Lipzen A."/>
            <person name="Chen C."/>
            <person name="Yanf M."/>
            <person name="Daum C."/>
            <person name="Ng V."/>
            <person name="Clum A."/>
            <person name="Steindorff A."/>
            <person name="Ohm R."/>
            <person name="Martin F."/>
            <person name="Silar P."/>
            <person name="Natvig D."/>
            <person name="Lalanne C."/>
            <person name="Gautier V."/>
            <person name="Ament-Velasquez S.L."/>
            <person name="Kruys A."/>
            <person name="Hutchinson M.I."/>
            <person name="Powell A.J."/>
            <person name="Barry K."/>
            <person name="Miller A.N."/>
            <person name="Grigoriev I.V."/>
            <person name="Debuchy R."/>
            <person name="Gladieux P."/>
            <person name="Thoren M.H."/>
            <person name="Johannesson H."/>
        </authorList>
    </citation>
    <scope>NUCLEOTIDE SEQUENCE</scope>
    <source>
        <strain evidence="2">CBS 118394</strain>
    </source>
</reference>
<dbReference type="EMBL" id="JAUEDM010000005">
    <property type="protein sequence ID" value="KAK3315710.1"/>
    <property type="molecule type" value="Genomic_DNA"/>
</dbReference>
<evidence type="ECO:0000256" key="1">
    <source>
        <dbReference type="SAM" id="MobiDB-lite"/>
    </source>
</evidence>
<comment type="caution">
    <text evidence="2">The sequence shown here is derived from an EMBL/GenBank/DDBJ whole genome shotgun (WGS) entry which is preliminary data.</text>
</comment>
<dbReference type="Gene3D" id="2.120.10.80">
    <property type="entry name" value="Kelch-type beta propeller"/>
    <property type="match status" value="1"/>
</dbReference>
<feature type="compositionally biased region" description="Basic residues" evidence="1">
    <location>
        <begin position="438"/>
        <end position="447"/>
    </location>
</feature>
<name>A0AAE0M1M1_9PEZI</name>
<dbReference type="InterPro" id="IPR015915">
    <property type="entry name" value="Kelch-typ_b-propeller"/>
</dbReference>
<sequence length="447" mass="50765">MALIFLGFKLLHFRPRPSRQPSANKSSFRFRYFSFRPRRRSSQTKAQEDPSATAATFNSIDWNKSRSSSQLSLAPSLSPLSSPPSPKNKMAEMVFSPMLIPSSDDTPVAEPHQLAAYMNMTARFQFFRTPTTNPREKFMNPTPIDNPFRRKAVIDFLTTRYMGPPNRCRLLSVAESLDLIFSEADERELATRSDLWCPVRFGQTRTKLADGRIILIGGRHYDCHRDMHGVTYNDVIVINPSEHQNGCVRDEPLFPPQPQEENIKIYGYSEGRFPPVYGHTATYISTGVEEFIIIVGGCGANRSSPRREETMIHYLDLQSYSINYARPHGASDWPPAVDPGNTRTHTKTAVRAKWTGDEADIVIEFEGGQIGGFALSIPGFFWARQRSRGFVKRSPRDFTDEYSLAELGLEVEMPKFGTVGVERDDHRDGGMNRGREGRKGRKYHRNE</sequence>
<protein>
    <submittedName>
        <fullName evidence="2">Uncharacterized protein</fullName>
    </submittedName>
</protein>
<keyword evidence="3" id="KW-1185">Reference proteome</keyword>
<feature type="compositionally biased region" description="Basic and acidic residues" evidence="1">
    <location>
        <begin position="421"/>
        <end position="437"/>
    </location>
</feature>
<organism evidence="2 3">
    <name type="scientific">Apodospora peruviana</name>
    <dbReference type="NCBI Taxonomy" id="516989"/>
    <lineage>
        <taxon>Eukaryota</taxon>
        <taxon>Fungi</taxon>
        <taxon>Dikarya</taxon>
        <taxon>Ascomycota</taxon>
        <taxon>Pezizomycotina</taxon>
        <taxon>Sordariomycetes</taxon>
        <taxon>Sordariomycetidae</taxon>
        <taxon>Sordariales</taxon>
        <taxon>Lasiosphaeriaceae</taxon>
        <taxon>Apodospora</taxon>
    </lineage>
</organism>
<proteinExistence type="predicted"/>
<feature type="region of interest" description="Disordered" evidence="1">
    <location>
        <begin position="418"/>
        <end position="447"/>
    </location>
</feature>
<evidence type="ECO:0000313" key="3">
    <source>
        <dbReference type="Proteomes" id="UP001283341"/>
    </source>
</evidence>
<accession>A0AAE0M1M1</accession>
<dbReference type="Proteomes" id="UP001283341">
    <property type="component" value="Unassembled WGS sequence"/>
</dbReference>
<dbReference type="AlphaFoldDB" id="A0AAE0M1M1"/>